<sequence length="175" mass="19380">MGAALDVVRLALHSPALRGTEHSLRRYALGSRFGWAAIAQEAATCSLELTLDYVTRLPDMEMRDLERLLAFRHARIAAFSAALDDADGPFAFEHSRRCARAANHRIEDSAWTVLRQSMLLAMWQRPSGTSVLADGVATTAFRSAACKNCSWSVYDWDSFVERVGVLLQGLPRALL</sequence>
<reference evidence="2" key="1">
    <citation type="journal article" date="2012" name="Science">
        <title>The Paleozoic origin of enzymatic lignin decomposition reconstructed from 31 fungal genomes.</title>
        <authorList>
            <person name="Floudas D."/>
            <person name="Binder M."/>
            <person name="Riley R."/>
            <person name="Barry K."/>
            <person name="Blanchette R.A."/>
            <person name="Henrissat B."/>
            <person name="Martinez A.T."/>
            <person name="Otillar R."/>
            <person name="Spatafora J.W."/>
            <person name="Yadav J.S."/>
            <person name="Aerts A."/>
            <person name="Benoit I."/>
            <person name="Boyd A."/>
            <person name="Carlson A."/>
            <person name="Copeland A."/>
            <person name="Coutinho P.M."/>
            <person name="de Vries R.P."/>
            <person name="Ferreira P."/>
            <person name="Findley K."/>
            <person name="Foster B."/>
            <person name="Gaskell J."/>
            <person name="Glotzer D."/>
            <person name="Gorecki P."/>
            <person name="Heitman J."/>
            <person name="Hesse C."/>
            <person name="Hori C."/>
            <person name="Igarashi K."/>
            <person name="Jurgens J.A."/>
            <person name="Kallen N."/>
            <person name="Kersten P."/>
            <person name="Kohler A."/>
            <person name="Kuees U."/>
            <person name="Kumar T.K.A."/>
            <person name="Kuo A."/>
            <person name="LaButti K."/>
            <person name="Larrondo L.F."/>
            <person name="Lindquist E."/>
            <person name="Ling A."/>
            <person name="Lombard V."/>
            <person name="Lucas S."/>
            <person name="Lundell T."/>
            <person name="Martin R."/>
            <person name="McLaughlin D.J."/>
            <person name="Morgenstern I."/>
            <person name="Morin E."/>
            <person name="Murat C."/>
            <person name="Nagy L.G."/>
            <person name="Nolan M."/>
            <person name="Ohm R.A."/>
            <person name="Patyshakuliyeva A."/>
            <person name="Rokas A."/>
            <person name="Ruiz-Duenas F.J."/>
            <person name="Sabat G."/>
            <person name="Salamov A."/>
            <person name="Samejima M."/>
            <person name="Schmutz J."/>
            <person name="Slot J.C."/>
            <person name="St John F."/>
            <person name="Stenlid J."/>
            <person name="Sun H."/>
            <person name="Sun S."/>
            <person name="Syed K."/>
            <person name="Tsang A."/>
            <person name="Wiebenga A."/>
            <person name="Young D."/>
            <person name="Pisabarro A."/>
            <person name="Eastwood D.C."/>
            <person name="Martin F."/>
            <person name="Cullen D."/>
            <person name="Grigoriev I.V."/>
            <person name="Hibbett D.S."/>
        </authorList>
    </citation>
    <scope>NUCLEOTIDE SEQUENCE [LARGE SCALE GENOMIC DNA]</scope>
    <source>
        <strain evidence="2">TFB10046</strain>
    </source>
</reference>
<evidence type="ECO:0000313" key="2">
    <source>
        <dbReference type="Proteomes" id="UP000006514"/>
    </source>
</evidence>
<organism evidence="1 2">
    <name type="scientific">Auricularia subglabra (strain TFB-10046 / SS5)</name>
    <name type="common">White-rot fungus</name>
    <name type="synonym">Auricularia delicata (strain TFB10046)</name>
    <dbReference type="NCBI Taxonomy" id="717982"/>
    <lineage>
        <taxon>Eukaryota</taxon>
        <taxon>Fungi</taxon>
        <taxon>Dikarya</taxon>
        <taxon>Basidiomycota</taxon>
        <taxon>Agaricomycotina</taxon>
        <taxon>Agaricomycetes</taxon>
        <taxon>Auriculariales</taxon>
        <taxon>Auriculariaceae</taxon>
        <taxon>Auricularia</taxon>
    </lineage>
</organism>
<protein>
    <submittedName>
        <fullName evidence="1">Uncharacterized protein</fullName>
    </submittedName>
</protein>
<dbReference type="Proteomes" id="UP000006514">
    <property type="component" value="Unassembled WGS sequence"/>
</dbReference>
<dbReference type="KEGG" id="adl:AURDEDRAFT_116692"/>
<accession>J0WW93</accession>
<dbReference type="OrthoDB" id="3238622at2759"/>
<evidence type="ECO:0000313" key="1">
    <source>
        <dbReference type="EMBL" id="EJD37693.1"/>
    </source>
</evidence>
<name>J0WW93_AURST</name>
<dbReference type="AlphaFoldDB" id="J0WW93"/>
<dbReference type="EMBL" id="JH687836">
    <property type="protein sequence ID" value="EJD37693.1"/>
    <property type="molecule type" value="Genomic_DNA"/>
</dbReference>
<dbReference type="InParanoid" id="J0WW93"/>
<proteinExistence type="predicted"/>
<gene>
    <name evidence="1" type="ORF">AURDEDRAFT_116692</name>
</gene>
<keyword evidence="2" id="KW-1185">Reference proteome</keyword>